<dbReference type="VEuPathDB" id="FungiDB:MPH_13885"/>
<dbReference type="PROSITE" id="PS51635">
    <property type="entry name" value="PNPLA"/>
    <property type="match status" value="1"/>
</dbReference>
<evidence type="ECO:0000256" key="5">
    <source>
        <dbReference type="SAM" id="MobiDB-lite"/>
    </source>
</evidence>
<proteinExistence type="predicted"/>
<dbReference type="eggNOG" id="KOG4231">
    <property type="taxonomic scope" value="Eukaryota"/>
</dbReference>
<keyword evidence="2" id="KW-0442">Lipid degradation</keyword>
<dbReference type="Proteomes" id="UP000007129">
    <property type="component" value="Unassembled WGS sequence"/>
</dbReference>
<dbReference type="InterPro" id="IPR016035">
    <property type="entry name" value="Acyl_Trfase/lysoPLipase"/>
</dbReference>
<reference evidence="7 8" key="1">
    <citation type="journal article" date="2012" name="BMC Genomics">
        <title>Tools to kill: Genome of one of the most destructive plant pathogenic fungi Macrophomina phaseolina.</title>
        <authorList>
            <person name="Islam M.S."/>
            <person name="Haque M.S."/>
            <person name="Islam M.M."/>
            <person name="Emdad E.M."/>
            <person name="Halim A."/>
            <person name="Hossen Q.M.M."/>
            <person name="Hossain M.Z."/>
            <person name="Ahmed B."/>
            <person name="Rahim S."/>
            <person name="Rahman M.S."/>
            <person name="Alam M.M."/>
            <person name="Hou S."/>
            <person name="Wan X."/>
            <person name="Saito J.A."/>
            <person name="Alam M."/>
        </authorList>
    </citation>
    <scope>NUCLEOTIDE SEQUENCE [LARGE SCALE GENOMIC DNA]</scope>
    <source>
        <strain evidence="7 8">MS6</strain>
    </source>
</reference>
<sequence length="400" mass="44560">MRVGYRHIRPENPKDEIAICDAAQATSAAPSIFPPKYIPALDCHLQDGGIGEFNNPIDAAKWEARHIWPTAQEPDFVVSIGTGYATNPGSSSWLPSCLSRTFLDGVCKSIEFSSESEMTFKRHLQGEAHRRNKFRLTLPLAEVPALDDAQRMPELRNKARAQAQANGEVQAIVQAMLCTQFFLELDTHPEYSAGIWEVRASIRCRSPDARAVVRRLREEYPAAMFVKDRDSLLGPVEELDICETCGLYRRKVGFTVRDLDEDVRIALQLDDARRWSISAFQPSRKMRWFVERQGLDAPFGCADHADNGTGDGRACGCEAKKTNTCMSRATTQSTKPARSIGRRMGRAPIPTAPGGVESGGVKQAPCSKAGDTHHIRGGSRKRKRVGRDDPETPKKVRRRW</sequence>
<protein>
    <submittedName>
        <fullName evidence="7">Patatin/Phospholipase A2-related protein</fullName>
    </submittedName>
</protein>
<evidence type="ECO:0000259" key="6">
    <source>
        <dbReference type="PROSITE" id="PS51635"/>
    </source>
</evidence>
<evidence type="ECO:0000256" key="4">
    <source>
        <dbReference type="PROSITE-ProRule" id="PRU01161"/>
    </source>
</evidence>
<evidence type="ECO:0000256" key="1">
    <source>
        <dbReference type="ARBA" id="ARBA00022801"/>
    </source>
</evidence>
<keyword evidence="3" id="KW-0443">Lipid metabolism</keyword>
<dbReference type="STRING" id="1126212.K2RXI9"/>
<dbReference type="OrthoDB" id="194358at2759"/>
<comment type="caution">
    <text evidence="4">Lacks conserved residue(s) required for the propagation of feature annotation.</text>
</comment>
<dbReference type="GO" id="GO:0016042">
    <property type="term" value="P:lipid catabolic process"/>
    <property type="evidence" value="ECO:0007669"/>
    <property type="project" value="UniProtKB-KW"/>
</dbReference>
<accession>K2RXI9</accession>
<evidence type="ECO:0000256" key="3">
    <source>
        <dbReference type="ARBA" id="ARBA00023098"/>
    </source>
</evidence>
<gene>
    <name evidence="7" type="ORF">MPH_13885</name>
</gene>
<dbReference type="SUPFAM" id="SSF52151">
    <property type="entry name" value="FabD/lysophospholipase-like"/>
    <property type="match status" value="1"/>
</dbReference>
<keyword evidence="1" id="KW-0378">Hydrolase</keyword>
<dbReference type="GO" id="GO:0016020">
    <property type="term" value="C:membrane"/>
    <property type="evidence" value="ECO:0007669"/>
    <property type="project" value="TreeGrafter"/>
</dbReference>
<evidence type="ECO:0000256" key="2">
    <source>
        <dbReference type="ARBA" id="ARBA00022963"/>
    </source>
</evidence>
<dbReference type="GO" id="GO:0047499">
    <property type="term" value="F:calcium-independent phospholipase A2 activity"/>
    <property type="evidence" value="ECO:0007669"/>
    <property type="project" value="TreeGrafter"/>
</dbReference>
<dbReference type="Gene3D" id="3.40.1090.10">
    <property type="entry name" value="Cytosolic phospholipase A2 catalytic domain"/>
    <property type="match status" value="1"/>
</dbReference>
<dbReference type="GO" id="GO:0046486">
    <property type="term" value="P:glycerolipid metabolic process"/>
    <property type="evidence" value="ECO:0007669"/>
    <property type="project" value="UniProtKB-ARBA"/>
</dbReference>
<feature type="short sequence motif" description="DGA/G" evidence="4">
    <location>
        <begin position="47"/>
        <end position="49"/>
    </location>
</feature>
<evidence type="ECO:0000313" key="7">
    <source>
        <dbReference type="EMBL" id="EKG09120.1"/>
    </source>
</evidence>
<organism evidence="7 8">
    <name type="scientific">Macrophomina phaseolina (strain MS6)</name>
    <name type="common">Charcoal rot fungus</name>
    <dbReference type="NCBI Taxonomy" id="1126212"/>
    <lineage>
        <taxon>Eukaryota</taxon>
        <taxon>Fungi</taxon>
        <taxon>Dikarya</taxon>
        <taxon>Ascomycota</taxon>
        <taxon>Pezizomycotina</taxon>
        <taxon>Dothideomycetes</taxon>
        <taxon>Dothideomycetes incertae sedis</taxon>
        <taxon>Botryosphaeriales</taxon>
        <taxon>Botryosphaeriaceae</taxon>
        <taxon>Macrophomina</taxon>
    </lineage>
</organism>
<dbReference type="InterPro" id="IPR002641">
    <property type="entry name" value="PNPLA_dom"/>
</dbReference>
<comment type="caution">
    <text evidence="7">The sequence shown here is derived from an EMBL/GenBank/DDBJ whole genome shotgun (WGS) entry which is preliminary data.</text>
</comment>
<name>K2RXI9_MACPH</name>
<dbReference type="InParanoid" id="K2RXI9"/>
<dbReference type="GO" id="GO:0019369">
    <property type="term" value="P:arachidonate metabolic process"/>
    <property type="evidence" value="ECO:0007669"/>
    <property type="project" value="TreeGrafter"/>
</dbReference>
<evidence type="ECO:0000313" key="8">
    <source>
        <dbReference type="Proteomes" id="UP000007129"/>
    </source>
</evidence>
<feature type="region of interest" description="Disordered" evidence="5">
    <location>
        <begin position="328"/>
        <end position="400"/>
    </location>
</feature>
<dbReference type="HOGENOM" id="CLU_003059_0_0_1"/>
<feature type="compositionally biased region" description="Basic residues" evidence="5">
    <location>
        <begin position="375"/>
        <end position="385"/>
    </location>
</feature>
<dbReference type="EMBL" id="AHHD01000771">
    <property type="protein sequence ID" value="EKG09120.1"/>
    <property type="molecule type" value="Genomic_DNA"/>
</dbReference>
<dbReference type="PANTHER" id="PTHR24185">
    <property type="entry name" value="CALCIUM-INDEPENDENT PHOSPHOLIPASE A2-GAMMA"/>
    <property type="match status" value="1"/>
</dbReference>
<dbReference type="AlphaFoldDB" id="K2RXI9"/>
<dbReference type="PANTHER" id="PTHR24185:SF1">
    <property type="entry name" value="CALCIUM-INDEPENDENT PHOSPHOLIPASE A2-GAMMA"/>
    <property type="match status" value="1"/>
</dbReference>
<feature type="domain" description="PNPLA" evidence="6">
    <location>
        <begin position="1"/>
        <end position="61"/>
    </location>
</feature>